<dbReference type="PROSITE" id="PS50021">
    <property type="entry name" value="CH"/>
    <property type="match status" value="1"/>
</dbReference>
<dbReference type="InterPro" id="IPR001715">
    <property type="entry name" value="CH_dom"/>
</dbReference>
<dbReference type="GO" id="GO:0008017">
    <property type="term" value="F:microtubule binding"/>
    <property type="evidence" value="ECO:0007669"/>
    <property type="project" value="TreeGrafter"/>
</dbReference>
<evidence type="ECO:0000313" key="4">
    <source>
        <dbReference type="Ensembl" id="ENSNPEP00000011308.1"/>
    </source>
</evidence>
<evidence type="ECO:0000313" key="5">
    <source>
        <dbReference type="Proteomes" id="UP000694420"/>
    </source>
</evidence>
<evidence type="ECO:0000256" key="2">
    <source>
        <dbReference type="SAM" id="MobiDB-lite"/>
    </source>
</evidence>
<sequence>MAGPLPESLRALYRWVDAIPLSRPKRNMARDFSDAVLAAEVVKFHLPALVELHSYVPASSTQQKLANWGHLNRKVLSKLGARVPDDVIRKIVQCRPGLVEQVLVLLRQRIEERQRQQRQRPAAGAGDHPGEATALASSRAGPQQRWDADRLPRAPLYPRQSRALPNMLPVMAPISGEHSGEECRGSGNCPPLQILQAKVRRLEQLLRLKNIRIEDLSARLRAAQRPPGPHSPPAPS</sequence>
<dbReference type="InterPro" id="IPR036872">
    <property type="entry name" value="CH_dom_sf"/>
</dbReference>
<dbReference type="InterPro" id="IPR010441">
    <property type="entry name" value="CH_2"/>
</dbReference>
<dbReference type="AlphaFoldDB" id="A0A8C7ED76"/>
<evidence type="ECO:0000256" key="1">
    <source>
        <dbReference type="SAM" id="Coils"/>
    </source>
</evidence>
<evidence type="ECO:0000259" key="3">
    <source>
        <dbReference type="PROSITE" id="PS50021"/>
    </source>
</evidence>
<dbReference type="Proteomes" id="UP000694420">
    <property type="component" value="Unplaced"/>
</dbReference>
<dbReference type="GO" id="GO:0051493">
    <property type="term" value="P:regulation of cytoskeleton organization"/>
    <property type="evidence" value="ECO:0007669"/>
    <property type="project" value="TreeGrafter"/>
</dbReference>
<feature type="domain" description="Calponin-homology (CH)" evidence="3">
    <location>
        <begin position="6"/>
        <end position="111"/>
    </location>
</feature>
<name>A0A8C7ED76_NOTPE</name>
<dbReference type="Pfam" id="PF06294">
    <property type="entry name" value="CH_2"/>
    <property type="match status" value="1"/>
</dbReference>
<dbReference type="Ensembl" id="ENSNPET00000011595.1">
    <property type="protein sequence ID" value="ENSNPEP00000011308.1"/>
    <property type="gene ID" value="ENSNPEG00000008489.1"/>
</dbReference>
<reference evidence="4" key="1">
    <citation type="submission" date="2025-08" db="UniProtKB">
        <authorList>
            <consortium name="Ensembl"/>
        </authorList>
    </citation>
    <scope>IDENTIFICATION</scope>
</reference>
<protein>
    <submittedName>
        <fullName evidence="4">Sperm flagellar 1</fullName>
    </submittedName>
</protein>
<keyword evidence="1" id="KW-0175">Coiled coil</keyword>
<dbReference type="InterPro" id="IPR052111">
    <property type="entry name" value="Spermatogenesis_Ciliary_MAP"/>
</dbReference>
<organism evidence="4 5">
    <name type="scientific">Nothoprocta perdicaria</name>
    <name type="common">Chilean tinamou</name>
    <name type="synonym">Crypturus perdicarius</name>
    <dbReference type="NCBI Taxonomy" id="30464"/>
    <lineage>
        <taxon>Eukaryota</taxon>
        <taxon>Metazoa</taxon>
        <taxon>Chordata</taxon>
        <taxon>Craniata</taxon>
        <taxon>Vertebrata</taxon>
        <taxon>Euteleostomi</taxon>
        <taxon>Archelosauria</taxon>
        <taxon>Archosauria</taxon>
        <taxon>Dinosauria</taxon>
        <taxon>Saurischia</taxon>
        <taxon>Theropoda</taxon>
        <taxon>Coelurosauria</taxon>
        <taxon>Aves</taxon>
        <taxon>Palaeognathae</taxon>
        <taxon>Tinamiformes</taxon>
        <taxon>Tinamidae</taxon>
        <taxon>Nothoprocta</taxon>
    </lineage>
</organism>
<keyword evidence="5" id="KW-1185">Reference proteome</keyword>
<feature type="coiled-coil region" evidence="1">
    <location>
        <begin position="192"/>
        <end position="219"/>
    </location>
</feature>
<dbReference type="Gene3D" id="1.10.418.10">
    <property type="entry name" value="Calponin-like domain"/>
    <property type="match status" value="1"/>
</dbReference>
<dbReference type="PANTHER" id="PTHR12509:SF9">
    <property type="entry name" value="SPERM FLAGELLAR PROTEIN 1 ISOFORM X1"/>
    <property type="match status" value="1"/>
</dbReference>
<proteinExistence type="predicted"/>
<dbReference type="FunFam" id="1.10.418.10:FF:000059">
    <property type="entry name" value="RIKEN cDNA 6430531B16 gene"/>
    <property type="match status" value="1"/>
</dbReference>
<dbReference type="PANTHER" id="PTHR12509">
    <property type="entry name" value="SPERMATOGENESIS-ASSOCIATED 4-RELATED"/>
    <property type="match status" value="1"/>
</dbReference>
<dbReference type="GO" id="GO:0005930">
    <property type="term" value="C:axoneme"/>
    <property type="evidence" value="ECO:0007669"/>
    <property type="project" value="TreeGrafter"/>
</dbReference>
<accession>A0A8C7ED76</accession>
<reference evidence="4" key="2">
    <citation type="submission" date="2025-09" db="UniProtKB">
        <authorList>
            <consortium name="Ensembl"/>
        </authorList>
    </citation>
    <scope>IDENTIFICATION</scope>
</reference>
<feature type="region of interest" description="Disordered" evidence="2">
    <location>
        <begin position="114"/>
        <end position="153"/>
    </location>
</feature>